<name>A0A2J5HTS2_9EURO</name>
<keyword evidence="1" id="KW-0472">Membrane</keyword>
<keyword evidence="1" id="KW-0812">Transmembrane</keyword>
<keyword evidence="1" id="KW-1133">Transmembrane helix</keyword>
<dbReference type="AlphaFoldDB" id="A0A2J5HTS2"/>
<feature type="transmembrane region" description="Helical" evidence="1">
    <location>
        <begin position="56"/>
        <end position="79"/>
    </location>
</feature>
<keyword evidence="3" id="KW-1185">Reference proteome</keyword>
<dbReference type="EMBL" id="KZ559544">
    <property type="protein sequence ID" value="PLN80730.1"/>
    <property type="molecule type" value="Genomic_DNA"/>
</dbReference>
<evidence type="ECO:0000313" key="3">
    <source>
        <dbReference type="Proteomes" id="UP000235023"/>
    </source>
</evidence>
<protein>
    <submittedName>
        <fullName evidence="2">Uncharacterized protein</fullName>
    </submittedName>
</protein>
<reference evidence="3" key="1">
    <citation type="submission" date="2017-12" db="EMBL/GenBank/DDBJ databases">
        <authorList>
            <consortium name="DOE Joint Genome Institute"/>
            <person name="Mondo S.J."/>
            <person name="Kjaerbolling I."/>
            <person name="Vesth T.C."/>
            <person name="Frisvad J.C."/>
            <person name="Nybo J.L."/>
            <person name="Theobald S."/>
            <person name="Kuo A."/>
            <person name="Bowyer P."/>
            <person name="Matsuda Y."/>
            <person name="Lyhne E.K."/>
            <person name="Kogle M.E."/>
            <person name="Clum A."/>
            <person name="Lipzen A."/>
            <person name="Salamov A."/>
            <person name="Ngan C.Y."/>
            <person name="Daum C."/>
            <person name="Chiniquy J."/>
            <person name="Barry K."/>
            <person name="LaButti K."/>
            <person name="Haridas S."/>
            <person name="Simmons B.A."/>
            <person name="Magnuson J.K."/>
            <person name="Mortensen U.H."/>
            <person name="Larsen T.O."/>
            <person name="Grigoriev I.V."/>
            <person name="Baker S.E."/>
            <person name="Andersen M.R."/>
            <person name="Nordberg H.P."/>
            <person name="Cantor M.N."/>
            <person name="Hua S.X."/>
        </authorList>
    </citation>
    <scope>NUCLEOTIDE SEQUENCE [LARGE SCALE GENOMIC DNA]</scope>
    <source>
        <strain evidence="3">IBT 19404</strain>
    </source>
</reference>
<accession>A0A2J5HTS2</accession>
<dbReference type="Proteomes" id="UP000235023">
    <property type="component" value="Unassembled WGS sequence"/>
</dbReference>
<organism evidence="2 3">
    <name type="scientific">Aspergillus taichungensis</name>
    <dbReference type="NCBI Taxonomy" id="482145"/>
    <lineage>
        <taxon>Eukaryota</taxon>
        <taxon>Fungi</taxon>
        <taxon>Dikarya</taxon>
        <taxon>Ascomycota</taxon>
        <taxon>Pezizomycotina</taxon>
        <taxon>Eurotiomycetes</taxon>
        <taxon>Eurotiomycetidae</taxon>
        <taxon>Eurotiales</taxon>
        <taxon>Aspergillaceae</taxon>
        <taxon>Aspergillus</taxon>
        <taxon>Aspergillus subgen. Circumdati</taxon>
    </lineage>
</organism>
<gene>
    <name evidence="2" type="ORF">BDW42DRAFT_170375</name>
</gene>
<evidence type="ECO:0000256" key="1">
    <source>
        <dbReference type="SAM" id="Phobius"/>
    </source>
</evidence>
<evidence type="ECO:0000313" key="2">
    <source>
        <dbReference type="EMBL" id="PLN80730.1"/>
    </source>
</evidence>
<sequence length="88" mass="9804">MATTTSTIITTCTITATQDSKAPSPRLCMESIGIVLPLLRLVLTLVRIHMLDRMRWFMGMVMVMPTLIPMPMPMPMPVLNTGMKKLGK</sequence>
<proteinExistence type="predicted"/>